<reference evidence="3 4" key="1">
    <citation type="submission" date="2019-02" db="EMBL/GenBank/DDBJ databases">
        <title>Deep-cultivation of Planctomycetes and their phenomic and genomic characterization uncovers novel biology.</title>
        <authorList>
            <person name="Wiegand S."/>
            <person name="Jogler M."/>
            <person name="Boedeker C."/>
            <person name="Pinto D."/>
            <person name="Vollmers J."/>
            <person name="Rivas-Marin E."/>
            <person name="Kohn T."/>
            <person name="Peeters S.H."/>
            <person name="Heuer A."/>
            <person name="Rast P."/>
            <person name="Oberbeckmann S."/>
            <person name="Bunk B."/>
            <person name="Jeske O."/>
            <person name="Meyerdierks A."/>
            <person name="Storesund J.E."/>
            <person name="Kallscheuer N."/>
            <person name="Luecker S."/>
            <person name="Lage O.M."/>
            <person name="Pohl T."/>
            <person name="Merkel B.J."/>
            <person name="Hornburger P."/>
            <person name="Mueller R.-W."/>
            <person name="Bruemmer F."/>
            <person name="Labrenz M."/>
            <person name="Spormann A.M."/>
            <person name="Op Den Camp H."/>
            <person name="Overmann J."/>
            <person name="Amann R."/>
            <person name="Jetten M.S.M."/>
            <person name="Mascher T."/>
            <person name="Medema M.H."/>
            <person name="Devos D.P."/>
            <person name="Kaster A.-K."/>
            <person name="Ovreas L."/>
            <person name="Rohde M."/>
            <person name="Galperin M.Y."/>
            <person name="Jogler C."/>
        </authorList>
    </citation>
    <scope>NUCLEOTIDE SEQUENCE [LARGE SCALE GENOMIC DNA]</scope>
    <source>
        <strain evidence="3 4">Poly41</strain>
    </source>
</reference>
<comment type="caution">
    <text evidence="3">The sequence shown here is derived from an EMBL/GenBank/DDBJ whole genome shotgun (WGS) entry which is preliminary data.</text>
</comment>
<proteinExistence type="inferred from homology"/>
<sequence length="426" mass="47400">MFRFPFQTLHRMCFRVNPIAFGLFFALVTLPLTIIAAQSTSEQANADPVDFTPLVTEQNRLSIDFLRRLSKEDDKNVFCSPVNIHMALALLESGSRGKTREEFQSLLYRDANVSTLYRPFIEMMNDQDQMGADIKMASHLWLRAGLELRPDYAASLTSRFAGFSQLDFKHQQNESIRAINDWVSNSTNELIRDLASRETVDAETLMFLASAIHFKGSWANAFSEHATRPCPFVLMDGKTTDVPMMRKQMGMQTVAGDGLTLGILPYGKETQRVEMVILLPTANDGLATMLEQLDVETLNGLLSKAKRKHATIVTLPKFELNTNYNLIPHLSKMGLSNAFTDGADFSGLTHDERIKLSTVIHKAVIKVDEEGTVAAAVTGIGGVRATSVQPPPALFNVDHPFAFLIRDRQSGSILFVGRVTDPTKKD</sequence>
<dbReference type="PANTHER" id="PTHR11461">
    <property type="entry name" value="SERINE PROTEASE INHIBITOR, SERPIN"/>
    <property type="match status" value="1"/>
</dbReference>
<dbReference type="SMART" id="SM00093">
    <property type="entry name" value="SERPIN"/>
    <property type="match status" value="1"/>
</dbReference>
<protein>
    <submittedName>
        <fullName evidence="3">Serpin (Serine protease inhibitor)</fullName>
    </submittedName>
</protein>
<organism evidence="3 4">
    <name type="scientific">Novipirellula artificiosorum</name>
    <dbReference type="NCBI Taxonomy" id="2528016"/>
    <lineage>
        <taxon>Bacteria</taxon>
        <taxon>Pseudomonadati</taxon>
        <taxon>Planctomycetota</taxon>
        <taxon>Planctomycetia</taxon>
        <taxon>Pirellulales</taxon>
        <taxon>Pirellulaceae</taxon>
        <taxon>Novipirellula</taxon>
    </lineage>
</organism>
<dbReference type="OrthoDB" id="9764871at2"/>
<dbReference type="InterPro" id="IPR023796">
    <property type="entry name" value="Serpin_dom"/>
</dbReference>
<evidence type="ECO:0000313" key="3">
    <source>
        <dbReference type="EMBL" id="TWU42338.1"/>
    </source>
</evidence>
<accession>A0A5C6E0B0</accession>
<dbReference type="InterPro" id="IPR042178">
    <property type="entry name" value="Serpin_sf_1"/>
</dbReference>
<feature type="domain" description="Serpin" evidence="2">
    <location>
        <begin position="63"/>
        <end position="422"/>
    </location>
</feature>
<keyword evidence="4" id="KW-1185">Reference proteome</keyword>
<dbReference type="InterPro" id="IPR036186">
    <property type="entry name" value="Serpin_sf"/>
</dbReference>
<dbReference type="SUPFAM" id="SSF56574">
    <property type="entry name" value="Serpins"/>
    <property type="match status" value="1"/>
</dbReference>
<dbReference type="Proteomes" id="UP000319143">
    <property type="component" value="Unassembled WGS sequence"/>
</dbReference>
<comment type="similarity">
    <text evidence="1">Belongs to the serpin family.</text>
</comment>
<dbReference type="Pfam" id="PF00079">
    <property type="entry name" value="Serpin"/>
    <property type="match status" value="1"/>
</dbReference>
<evidence type="ECO:0000256" key="1">
    <source>
        <dbReference type="RuleBase" id="RU000411"/>
    </source>
</evidence>
<dbReference type="EMBL" id="SJPV01000001">
    <property type="protein sequence ID" value="TWU42338.1"/>
    <property type="molecule type" value="Genomic_DNA"/>
</dbReference>
<evidence type="ECO:0000259" key="2">
    <source>
        <dbReference type="SMART" id="SM00093"/>
    </source>
</evidence>
<dbReference type="RefSeq" id="WP_146524423.1">
    <property type="nucleotide sequence ID" value="NZ_SJPV01000001.1"/>
</dbReference>
<dbReference type="CDD" id="cd19590">
    <property type="entry name" value="serpin_thermopin-like"/>
    <property type="match status" value="1"/>
</dbReference>
<dbReference type="GO" id="GO:0004867">
    <property type="term" value="F:serine-type endopeptidase inhibitor activity"/>
    <property type="evidence" value="ECO:0007669"/>
    <property type="project" value="InterPro"/>
</dbReference>
<dbReference type="GO" id="GO:0005615">
    <property type="term" value="C:extracellular space"/>
    <property type="evidence" value="ECO:0007669"/>
    <property type="project" value="InterPro"/>
</dbReference>
<dbReference type="AlphaFoldDB" id="A0A5C6E0B0"/>
<dbReference type="InterPro" id="IPR042185">
    <property type="entry name" value="Serpin_sf_2"/>
</dbReference>
<dbReference type="Gene3D" id="2.30.39.10">
    <property type="entry name" value="Alpha-1-antitrypsin, domain 1"/>
    <property type="match status" value="1"/>
</dbReference>
<evidence type="ECO:0000313" key="4">
    <source>
        <dbReference type="Proteomes" id="UP000319143"/>
    </source>
</evidence>
<dbReference type="InterPro" id="IPR000215">
    <property type="entry name" value="Serpin_fam"/>
</dbReference>
<dbReference type="Gene3D" id="3.30.497.10">
    <property type="entry name" value="Antithrombin, subunit I, domain 2"/>
    <property type="match status" value="1"/>
</dbReference>
<name>A0A5C6E0B0_9BACT</name>
<gene>
    <name evidence="3" type="ORF">Poly41_06350</name>
</gene>
<dbReference type="PANTHER" id="PTHR11461:SF211">
    <property type="entry name" value="GH10112P-RELATED"/>
    <property type="match status" value="1"/>
</dbReference>